<proteinExistence type="predicted"/>
<sequence>MVISGRATPEGTMGYQRRQQQCDPSHFKSAVLTASSIGIGTYLGPIDDQTDGLMRQAIVDAIAQGINVVDTAINYRHQRSERAVGQALQRVFNEGIAAREEIIVCSKGGFVPHPDRVAWFRETYVEQPNAAIAMADLAEQRHCMHPEYLRDQLHRSLENLGLETIDIYYLHNPEAQLSAVSPEVFYERLEAAFAVLENAVVEGKIGAYGIATWDAFRVPSTQPAHIDLAKAQSIAQAGSKSEKSAFEYIQLPLNLLMLEGANQATQTIDGQSVTTIQAAETLGLTPIASAAIAQGDEFEKMLPFLDFARDYPLTLGQQALQFTRSVPGIATALVGMKKPEHVEANLKLVSVPALEPAVVKTILQGTHAESK</sequence>
<dbReference type="GO" id="GO:0005829">
    <property type="term" value="C:cytosol"/>
    <property type="evidence" value="ECO:0007669"/>
    <property type="project" value="TreeGrafter"/>
</dbReference>
<comment type="caution">
    <text evidence="2">The sequence shown here is derived from an EMBL/GenBank/DDBJ whole genome shotgun (WGS) entry which is preliminary data.</text>
</comment>
<evidence type="ECO:0000313" key="2">
    <source>
        <dbReference type="EMBL" id="MBE9077327.1"/>
    </source>
</evidence>
<accession>A0A8J7A648</accession>
<dbReference type="InterPro" id="IPR023210">
    <property type="entry name" value="NADP_OxRdtase_dom"/>
</dbReference>
<dbReference type="Gene3D" id="3.20.20.100">
    <property type="entry name" value="NADP-dependent oxidoreductase domain"/>
    <property type="match status" value="1"/>
</dbReference>
<dbReference type="InterPro" id="IPR036812">
    <property type="entry name" value="NAD(P)_OxRdtase_dom_sf"/>
</dbReference>
<dbReference type="PANTHER" id="PTHR42686:SF1">
    <property type="entry name" value="GH17980P-RELATED"/>
    <property type="match status" value="1"/>
</dbReference>
<dbReference type="Proteomes" id="UP000636505">
    <property type="component" value="Unassembled WGS sequence"/>
</dbReference>
<dbReference type="InterPro" id="IPR020471">
    <property type="entry name" value="AKR"/>
</dbReference>
<dbReference type="EMBL" id="JADEXG010000015">
    <property type="protein sequence ID" value="MBE9077327.1"/>
    <property type="molecule type" value="Genomic_DNA"/>
</dbReference>
<gene>
    <name evidence="2" type="ORF">IQ241_08465</name>
</gene>
<protein>
    <submittedName>
        <fullName evidence="2">Aldo/keto reductase</fullName>
    </submittedName>
</protein>
<dbReference type="CDD" id="cd19099">
    <property type="entry name" value="AKR_unchar"/>
    <property type="match status" value="1"/>
</dbReference>
<evidence type="ECO:0000313" key="3">
    <source>
        <dbReference type="Proteomes" id="UP000636505"/>
    </source>
</evidence>
<dbReference type="RefSeq" id="WP_193905984.1">
    <property type="nucleotide sequence ID" value="NZ_JADEXG010000015.1"/>
</dbReference>
<evidence type="ECO:0000259" key="1">
    <source>
        <dbReference type="Pfam" id="PF00248"/>
    </source>
</evidence>
<dbReference type="AlphaFoldDB" id="A0A8J7A648"/>
<organism evidence="2 3">
    <name type="scientific">Vasconcelosia minhoensis LEGE 07310</name>
    <dbReference type="NCBI Taxonomy" id="915328"/>
    <lineage>
        <taxon>Bacteria</taxon>
        <taxon>Bacillati</taxon>
        <taxon>Cyanobacteriota</taxon>
        <taxon>Cyanophyceae</taxon>
        <taxon>Nodosilineales</taxon>
        <taxon>Cymatolegaceae</taxon>
        <taxon>Vasconcelosia</taxon>
        <taxon>Vasconcelosia minhoensis</taxon>
    </lineage>
</organism>
<keyword evidence="3" id="KW-1185">Reference proteome</keyword>
<dbReference type="GO" id="GO:0016491">
    <property type="term" value="F:oxidoreductase activity"/>
    <property type="evidence" value="ECO:0007669"/>
    <property type="project" value="InterPro"/>
</dbReference>
<dbReference type="PANTHER" id="PTHR42686">
    <property type="entry name" value="GH17980P-RELATED"/>
    <property type="match status" value="1"/>
</dbReference>
<reference evidence="2" key="1">
    <citation type="submission" date="2020-10" db="EMBL/GenBank/DDBJ databases">
        <authorList>
            <person name="Castelo-Branco R."/>
            <person name="Eusebio N."/>
            <person name="Adriana R."/>
            <person name="Vieira A."/>
            <person name="Brugerolle De Fraissinette N."/>
            <person name="Rezende De Castro R."/>
            <person name="Schneider M.P."/>
            <person name="Vasconcelos V."/>
            <person name="Leao P.N."/>
        </authorList>
    </citation>
    <scope>NUCLEOTIDE SEQUENCE</scope>
    <source>
        <strain evidence="2">LEGE 07310</strain>
    </source>
</reference>
<dbReference type="Pfam" id="PF00248">
    <property type="entry name" value="Aldo_ket_red"/>
    <property type="match status" value="1"/>
</dbReference>
<name>A0A8J7A648_9CYAN</name>
<dbReference type="SUPFAM" id="SSF51430">
    <property type="entry name" value="NAD(P)-linked oxidoreductase"/>
    <property type="match status" value="1"/>
</dbReference>
<feature type="domain" description="NADP-dependent oxidoreductase" evidence="1">
    <location>
        <begin position="37"/>
        <end position="362"/>
    </location>
</feature>